<accession>A0A563W195</accession>
<name>A0A563W195_9CYAN</name>
<keyword evidence="2" id="KW-1185">Reference proteome</keyword>
<protein>
    <submittedName>
        <fullName evidence="1">Uncharacterized protein</fullName>
    </submittedName>
</protein>
<dbReference type="OrthoDB" id="462701at2"/>
<sequence length="141" mass="16491">MDAFLNNGTLFWDIPVLKKTRQSIKKKNNSKSTHAVGVFSHHRDVKVALDDLRDAGFPKDLVTVIARDPKNYSWSSNSDIHNHLDKKNLSWNQIAQHFYQRLFQREQYLILVVGNEKELNFASLIMGRRKRHARVFLMDAE</sequence>
<organism evidence="1 2">
    <name type="scientific">Hyella patelloides LEGE 07179</name>
    <dbReference type="NCBI Taxonomy" id="945734"/>
    <lineage>
        <taxon>Bacteria</taxon>
        <taxon>Bacillati</taxon>
        <taxon>Cyanobacteriota</taxon>
        <taxon>Cyanophyceae</taxon>
        <taxon>Pleurocapsales</taxon>
        <taxon>Hyellaceae</taxon>
        <taxon>Hyella</taxon>
    </lineage>
</organism>
<dbReference type="Proteomes" id="UP000320055">
    <property type="component" value="Unassembled WGS sequence"/>
</dbReference>
<dbReference type="AlphaFoldDB" id="A0A563W195"/>
<proteinExistence type="predicted"/>
<dbReference type="EMBL" id="CAACVJ010000568">
    <property type="protein sequence ID" value="VEP17472.1"/>
    <property type="molecule type" value="Genomic_DNA"/>
</dbReference>
<dbReference type="RefSeq" id="WP_144867116.1">
    <property type="nucleotide sequence ID" value="NZ_LR213820.1"/>
</dbReference>
<evidence type="ECO:0000313" key="2">
    <source>
        <dbReference type="Proteomes" id="UP000320055"/>
    </source>
</evidence>
<evidence type="ECO:0000313" key="1">
    <source>
        <dbReference type="EMBL" id="VEP17472.1"/>
    </source>
</evidence>
<gene>
    <name evidence="1" type="ORF">H1P_610023</name>
</gene>
<reference evidence="1 2" key="1">
    <citation type="submission" date="2019-01" db="EMBL/GenBank/DDBJ databases">
        <authorList>
            <person name="Brito A."/>
        </authorList>
    </citation>
    <scope>NUCLEOTIDE SEQUENCE [LARGE SCALE GENOMIC DNA]</scope>
    <source>
        <strain evidence="1">1</strain>
    </source>
</reference>